<organism evidence="1 2">
    <name type="scientific">Paragonimus westermani</name>
    <dbReference type="NCBI Taxonomy" id="34504"/>
    <lineage>
        <taxon>Eukaryota</taxon>
        <taxon>Metazoa</taxon>
        <taxon>Spiralia</taxon>
        <taxon>Lophotrochozoa</taxon>
        <taxon>Platyhelminthes</taxon>
        <taxon>Trematoda</taxon>
        <taxon>Digenea</taxon>
        <taxon>Plagiorchiida</taxon>
        <taxon>Troglotremata</taxon>
        <taxon>Troglotrematidae</taxon>
        <taxon>Paragonimus</taxon>
    </lineage>
</organism>
<dbReference type="AlphaFoldDB" id="A0A8T0D6D9"/>
<reference evidence="1 2" key="1">
    <citation type="submission" date="2019-07" db="EMBL/GenBank/DDBJ databases">
        <title>Annotation for the trematode Paragonimus westermani.</title>
        <authorList>
            <person name="Choi Y.-J."/>
        </authorList>
    </citation>
    <scope>NUCLEOTIDE SEQUENCE [LARGE SCALE GENOMIC DNA]</scope>
    <source>
        <strain evidence="1">180907_Pwestermani</strain>
    </source>
</reference>
<accession>A0A8T0D6D9</accession>
<protein>
    <submittedName>
        <fullName evidence="1">Uncharacterized protein</fullName>
    </submittedName>
</protein>
<comment type="caution">
    <text evidence="1">The sequence shown here is derived from an EMBL/GenBank/DDBJ whole genome shotgun (WGS) entry which is preliminary data.</text>
</comment>
<evidence type="ECO:0000313" key="1">
    <source>
        <dbReference type="EMBL" id="KAF8563132.1"/>
    </source>
</evidence>
<evidence type="ECO:0000313" key="2">
    <source>
        <dbReference type="Proteomes" id="UP000699462"/>
    </source>
</evidence>
<name>A0A8T0D6D9_9TREM</name>
<sequence length="184" mass="20391">MSVVRTNVIESLSAERFTFNLTRSILSTRSIHSCPHFQVLGGKQMRSSSSTQLLLYAVQTPTGFSRKSPQGFHLVLAEGHFAIPVRAKIRATCTALGTDLNLTHITIRRVMPKKNKRKHAVVVNRMSSDGKECLIFRNQNSSSGSSVTIESLTPYLLRPSARKCKIGYSGYGAKNKKGFLCLNF</sequence>
<dbReference type="Proteomes" id="UP000699462">
    <property type="component" value="Unassembled WGS sequence"/>
</dbReference>
<gene>
    <name evidence="1" type="ORF">P879_10546</name>
</gene>
<keyword evidence="2" id="KW-1185">Reference proteome</keyword>
<proteinExistence type="predicted"/>
<dbReference type="EMBL" id="JTDF01014228">
    <property type="protein sequence ID" value="KAF8563132.1"/>
    <property type="molecule type" value="Genomic_DNA"/>
</dbReference>